<accession>A0ABY8UE14</accession>
<evidence type="ECO:0000256" key="2">
    <source>
        <dbReference type="ARBA" id="ARBA00013194"/>
    </source>
</evidence>
<keyword evidence="3 5" id="KW-0697">Rotamase</keyword>
<dbReference type="EMBL" id="CP126217">
    <property type="protein sequence ID" value="WIA18893.1"/>
    <property type="molecule type" value="Genomic_DNA"/>
</dbReference>
<feature type="domain" description="PPIase FKBP-type" evidence="7">
    <location>
        <begin position="119"/>
        <end position="228"/>
    </location>
</feature>
<feature type="region of interest" description="Disordered" evidence="6">
    <location>
        <begin position="1"/>
        <end position="33"/>
    </location>
</feature>
<evidence type="ECO:0000313" key="9">
    <source>
        <dbReference type="Proteomes" id="UP001244341"/>
    </source>
</evidence>
<name>A0ABY8UE14_TETOB</name>
<dbReference type="PANTHER" id="PTHR43811">
    <property type="entry name" value="FKBP-TYPE PEPTIDYL-PROLYL CIS-TRANS ISOMERASE FKPA"/>
    <property type="match status" value="1"/>
</dbReference>
<dbReference type="PANTHER" id="PTHR43811:SF26">
    <property type="entry name" value="PEPTIDYL-PROLYL CIS-TRANS ISOMERASE FKBP16-1, CHLOROPLASTIC"/>
    <property type="match status" value="1"/>
</dbReference>
<evidence type="ECO:0000256" key="6">
    <source>
        <dbReference type="SAM" id="MobiDB-lite"/>
    </source>
</evidence>
<organism evidence="8 9">
    <name type="scientific">Tetradesmus obliquus</name>
    <name type="common">Green alga</name>
    <name type="synonym">Acutodesmus obliquus</name>
    <dbReference type="NCBI Taxonomy" id="3088"/>
    <lineage>
        <taxon>Eukaryota</taxon>
        <taxon>Viridiplantae</taxon>
        <taxon>Chlorophyta</taxon>
        <taxon>core chlorophytes</taxon>
        <taxon>Chlorophyceae</taxon>
        <taxon>CS clade</taxon>
        <taxon>Sphaeropleales</taxon>
        <taxon>Scenedesmaceae</taxon>
        <taxon>Tetradesmus</taxon>
    </lineage>
</organism>
<dbReference type="InterPro" id="IPR001179">
    <property type="entry name" value="PPIase_FKBP_dom"/>
</dbReference>
<evidence type="ECO:0000313" key="8">
    <source>
        <dbReference type="EMBL" id="WIA18893.1"/>
    </source>
</evidence>
<sequence length="230" mass="24116">MQSKLSSGGASAARSSNVQLRAPTVPKSAQLCSSSARDASTSSVVVDRRTLLAGTAAVLLATSAEVPAAVAATKVTSGDWSSPGLAALEDENLPKFFKTASGVKVQELAPGSGQEAKAGDSVLIDYVLRRNNGYFIYSTIEGVSFQPRDVPIGPIRLQLGSGSEVIEGLQDAIVGMRQGGKRRVLIPPELGYVSSVLQPQPPTFATKRQLANHSSESLLFEIELLRVLPA</sequence>
<dbReference type="Pfam" id="PF00254">
    <property type="entry name" value="FKBP_C"/>
    <property type="match status" value="1"/>
</dbReference>
<comment type="catalytic activity">
    <reaction evidence="1 5">
        <text>[protein]-peptidylproline (omega=180) = [protein]-peptidylproline (omega=0)</text>
        <dbReference type="Rhea" id="RHEA:16237"/>
        <dbReference type="Rhea" id="RHEA-COMP:10747"/>
        <dbReference type="Rhea" id="RHEA-COMP:10748"/>
        <dbReference type="ChEBI" id="CHEBI:83833"/>
        <dbReference type="ChEBI" id="CHEBI:83834"/>
        <dbReference type="EC" id="5.2.1.8"/>
    </reaction>
</comment>
<dbReference type="Proteomes" id="UP001244341">
    <property type="component" value="Chromosome 10b"/>
</dbReference>
<proteinExistence type="predicted"/>
<keyword evidence="4 5" id="KW-0413">Isomerase</keyword>
<evidence type="ECO:0000256" key="1">
    <source>
        <dbReference type="ARBA" id="ARBA00000971"/>
    </source>
</evidence>
<dbReference type="InterPro" id="IPR046357">
    <property type="entry name" value="PPIase_dom_sf"/>
</dbReference>
<evidence type="ECO:0000256" key="4">
    <source>
        <dbReference type="ARBA" id="ARBA00023235"/>
    </source>
</evidence>
<gene>
    <name evidence="8" type="ORF">OEZ85_003565</name>
</gene>
<evidence type="ECO:0000256" key="5">
    <source>
        <dbReference type="PROSITE-ProRule" id="PRU00277"/>
    </source>
</evidence>
<evidence type="ECO:0000259" key="7">
    <source>
        <dbReference type="PROSITE" id="PS50059"/>
    </source>
</evidence>
<reference evidence="8 9" key="1">
    <citation type="submission" date="2023-05" db="EMBL/GenBank/DDBJ databases">
        <title>A 100% complete, gapless, phased diploid assembly of the Scenedesmus obliquus UTEX 3031 genome.</title>
        <authorList>
            <person name="Biondi T.C."/>
            <person name="Hanschen E.R."/>
            <person name="Kwon T."/>
            <person name="Eng W."/>
            <person name="Kruse C.P.S."/>
            <person name="Koehler S.I."/>
            <person name="Kunde Y."/>
            <person name="Gleasner C.D."/>
            <person name="You Mak K.T."/>
            <person name="Polle J."/>
            <person name="Hovde B.T."/>
            <person name="Starkenburg S.R."/>
        </authorList>
    </citation>
    <scope>NUCLEOTIDE SEQUENCE [LARGE SCALE GENOMIC DNA]</scope>
    <source>
        <strain evidence="8 9">DOE0152z</strain>
    </source>
</reference>
<dbReference type="PROSITE" id="PS50059">
    <property type="entry name" value="FKBP_PPIASE"/>
    <property type="match status" value="1"/>
</dbReference>
<dbReference type="EC" id="5.2.1.8" evidence="2 5"/>
<feature type="compositionally biased region" description="Low complexity" evidence="6">
    <location>
        <begin position="1"/>
        <end position="16"/>
    </location>
</feature>
<protein>
    <recommendedName>
        <fullName evidence="2 5">peptidylprolyl isomerase</fullName>
        <ecNumber evidence="2 5">5.2.1.8</ecNumber>
    </recommendedName>
</protein>
<dbReference type="Gene3D" id="3.10.50.40">
    <property type="match status" value="1"/>
</dbReference>
<keyword evidence="9" id="KW-1185">Reference proteome</keyword>
<dbReference type="SUPFAM" id="SSF54534">
    <property type="entry name" value="FKBP-like"/>
    <property type="match status" value="1"/>
</dbReference>
<evidence type="ECO:0000256" key="3">
    <source>
        <dbReference type="ARBA" id="ARBA00023110"/>
    </source>
</evidence>